<evidence type="ECO:0000313" key="2">
    <source>
        <dbReference type="EMBL" id="GLD32643.1"/>
    </source>
</evidence>
<reference evidence="2" key="1">
    <citation type="submission" date="2022-08" db="EMBL/GenBank/DDBJ databases">
        <title>Mycobacterium kiyosense sp. nov., scotochromogenic slow-glowing species isolated from respiratory specimens.</title>
        <authorList>
            <person name="Fukano H."/>
            <person name="Kazumi Y."/>
            <person name="Sakagami N."/>
            <person name="Ato M."/>
            <person name="Mitarai S."/>
            <person name="Hoshino Y."/>
        </authorList>
    </citation>
    <scope>NUCLEOTIDE SEQUENCE</scope>
    <source>
        <strain evidence="2">1413</strain>
        <strain evidence="1">SRL2020-028</strain>
    </source>
</reference>
<evidence type="ECO:0000313" key="1">
    <source>
        <dbReference type="EMBL" id="GLB83493.1"/>
    </source>
</evidence>
<proteinExistence type="predicted"/>
<evidence type="ECO:0000313" key="3">
    <source>
        <dbReference type="Proteomes" id="UP001064782"/>
    </source>
</evidence>
<dbReference type="Proteomes" id="UP001064782">
    <property type="component" value="Unassembled WGS sequence"/>
</dbReference>
<sequence>MGTRLVVSNGALTEFNSEVERWHRDADQLRTRFMTSGADSPESIQQEQVFDELRRIISRELSVVRDLHLVQLTVEIAMSH</sequence>
<dbReference type="EMBL" id="BRZI01000049">
    <property type="protein sequence ID" value="GLD32643.1"/>
    <property type="molecule type" value="Genomic_DNA"/>
</dbReference>
<accession>A0A9P3V003</accession>
<gene>
    <name evidence="2" type="ORF">Mkiyose1413_45260</name>
    <name evidence="1" type="ORF">SRL2020028_27490</name>
</gene>
<dbReference type="EMBL" id="BRXE01000027">
    <property type="protein sequence ID" value="GLB83493.1"/>
    <property type="molecule type" value="Genomic_DNA"/>
</dbReference>
<dbReference type="AlphaFoldDB" id="A0A9P3V003"/>
<dbReference type="Proteomes" id="UP001165663">
    <property type="component" value="Unassembled WGS sequence"/>
</dbReference>
<organism evidence="2 3">
    <name type="scientific">Mycobacterium kiyosense</name>
    <dbReference type="NCBI Taxonomy" id="2871094"/>
    <lineage>
        <taxon>Bacteria</taxon>
        <taxon>Bacillati</taxon>
        <taxon>Actinomycetota</taxon>
        <taxon>Actinomycetes</taxon>
        <taxon>Mycobacteriales</taxon>
        <taxon>Mycobacteriaceae</taxon>
        <taxon>Mycobacterium</taxon>
    </lineage>
</organism>
<keyword evidence="3" id="KW-1185">Reference proteome</keyword>
<protein>
    <submittedName>
        <fullName evidence="2">Uncharacterized protein</fullName>
    </submittedName>
</protein>
<name>A0A9P3V003_9MYCO</name>
<comment type="caution">
    <text evidence="2">The sequence shown here is derived from an EMBL/GenBank/DDBJ whole genome shotgun (WGS) entry which is preliminary data.</text>
</comment>